<keyword evidence="1" id="KW-0472">Membrane</keyword>
<dbReference type="AlphaFoldDB" id="A0A2G8T896"/>
<dbReference type="Proteomes" id="UP000230390">
    <property type="component" value="Unassembled WGS sequence"/>
</dbReference>
<dbReference type="GO" id="GO:0044659">
    <property type="term" value="P:viral release from host cell by cytolysis"/>
    <property type="evidence" value="ECO:0007669"/>
    <property type="project" value="InterPro"/>
</dbReference>
<gene>
    <name evidence="2" type="ORF">CR105_25535</name>
</gene>
<dbReference type="InterPro" id="IPR004929">
    <property type="entry name" value="I-spanin"/>
</dbReference>
<evidence type="ECO:0000256" key="1">
    <source>
        <dbReference type="SAM" id="Phobius"/>
    </source>
</evidence>
<evidence type="ECO:0000313" key="3">
    <source>
        <dbReference type="Proteomes" id="UP000230390"/>
    </source>
</evidence>
<sequence length="168" mass="17910">MNPYTIIGGIVLAIALCLGGASVGKRLERTAWQAKELATAAAAQKEMAAAQDRYVRLQKFNEATARKASADHEKAIATLSQQYDAARAAIRAAGGLRVPRAICQTNGAVEGPGAGRFDDAATATVKLPDRVTEDLLNLTKRADELAERLRALQAWVRAAGHYGEPTVR</sequence>
<reference evidence="2 3" key="1">
    <citation type="submission" date="2017-10" db="EMBL/GenBank/DDBJ databases">
        <title>Massilia psychrophilum sp. nov., a novel purple-pigmented bacterium isolated from Tianshan glacier, Xinjiang Municipality, China.</title>
        <authorList>
            <person name="Wang H."/>
        </authorList>
    </citation>
    <scope>NUCLEOTIDE SEQUENCE [LARGE SCALE GENOMIC DNA]</scope>
    <source>
        <strain evidence="2 3">JCM 30074</strain>
    </source>
</reference>
<organism evidence="2 3">
    <name type="scientific">Massilia eurypsychrophila</name>
    <dbReference type="NCBI Taxonomy" id="1485217"/>
    <lineage>
        <taxon>Bacteria</taxon>
        <taxon>Pseudomonadati</taxon>
        <taxon>Pseudomonadota</taxon>
        <taxon>Betaproteobacteria</taxon>
        <taxon>Burkholderiales</taxon>
        <taxon>Oxalobacteraceae</taxon>
        <taxon>Telluria group</taxon>
        <taxon>Massilia</taxon>
    </lineage>
</organism>
<evidence type="ECO:0000313" key="2">
    <source>
        <dbReference type="EMBL" id="PIL42232.1"/>
    </source>
</evidence>
<dbReference type="EMBL" id="PDOC01000032">
    <property type="protein sequence ID" value="PIL42232.1"/>
    <property type="molecule type" value="Genomic_DNA"/>
</dbReference>
<accession>A0A2G8T896</accession>
<dbReference type="RefSeq" id="WP_099793518.1">
    <property type="nucleotide sequence ID" value="NZ_JBHLYV010000028.1"/>
</dbReference>
<comment type="caution">
    <text evidence="2">The sequence shown here is derived from an EMBL/GenBank/DDBJ whole genome shotgun (WGS) entry which is preliminary data.</text>
</comment>
<feature type="transmembrane region" description="Helical" evidence="1">
    <location>
        <begin position="6"/>
        <end position="24"/>
    </location>
</feature>
<keyword evidence="1" id="KW-0812">Transmembrane</keyword>
<name>A0A2G8T896_9BURK</name>
<evidence type="ECO:0008006" key="4">
    <source>
        <dbReference type="Google" id="ProtNLM"/>
    </source>
</evidence>
<dbReference type="Pfam" id="PF03245">
    <property type="entry name" value="Phage_lysis"/>
    <property type="match status" value="1"/>
</dbReference>
<protein>
    <recommendedName>
        <fullName evidence="4">Lysis protein</fullName>
    </recommendedName>
</protein>
<keyword evidence="3" id="KW-1185">Reference proteome</keyword>
<keyword evidence="1" id="KW-1133">Transmembrane helix</keyword>
<proteinExistence type="predicted"/>